<evidence type="ECO:0000313" key="2">
    <source>
        <dbReference type="Proteomes" id="UP000000768"/>
    </source>
</evidence>
<reference evidence="2" key="2">
    <citation type="journal article" date="2018" name="Plant J.">
        <title>The Sorghum bicolor reference genome: improved assembly, gene annotations, a transcriptome atlas, and signatures of genome organization.</title>
        <authorList>
            <person name="McCormick R.F."/>
            <person name="Truong S.K."/>
            <person name="Sreedasyam A."/>
            <person name="Jenkins J."/>
            <person name="Shu S."/>
            <person name="Sims D."/>
            <person name="Kennedy M."/>
            <person name="Amirebrahimi M."/>
            <person name="Weers B.D."/>
            <person name="McKinley B."/>
            <person name="Mattison A."/>
            <person name="Morishige D.T."/>
            <person name="Grimwood J."/>
            <person name="Schmutz J."/>
            <person name="Mullet J.E."/>
        </authorList>
    </citation>
    <scope>NUCLEOTIDE SEQUENCE [LARGE SCALE GENOMIC DNA]</scope>
    <source>
        <strain evidence="2">cv. BTx623</strain>
    </source>
</reference>
<dbReference type="InParanoid" id="A0A1Z5SC55"/>
<evidence type="ECO:0000313" key="1">
    <source>
        <dbReference type="EMBL" id="OQU93396.1"/>
    </source>
</evidence>
<dbReference type="Gramene" id="OQU93396">
    <property type="protein sequence ID" value="OQU93396"/>
    <property type="gene ID" value="SORBI_3001G534466"/>
</dbReference>
<dbReference type="EMBL" id="CM000760">
    <property type="protein sequence ID" value="OQU93396.1"/>
    <property type="molecule type" value="Genomic_DNA"/>
</dbReference>
<reference evidence="1 2" key="1">
    <citation type="journal article" date="2009" name="Nature">
        <title>The Sorghum bicolor genome and the diversification of grasses.</title>
        <authorList>
            <person name="Paterson A.H."/>
            <person name="Bowers J.E."/>
            <person name="Bruggmann R."/>
            <person name="Dubchak I."/>
            <person name="Grimwood J."/>
            <person name="Gundlach H."/>
            <person name="Haberer G."/>
            <person name="Hellsten U."/>
            <person name="Mitros T."/>
            <person name="Poliakov A."/>
            <person name="Schmutz J."/>
            <person name="Spannagl M."/>
            <person name="Tang H."/>
            <person name="Wang X."/>
            <person name="Wicker T."/>
            <person name="Bharti A.K."/>
            <person name="Chapman J."/>
            <person name="Feltus F.A."/>
            <person name="Gowik U."/>
            <person name="Grigoriev I.V."/>
            <person name="Lyons E."/>
            <person name="Maher C.A."/>
            <person name="Martis M."/>
            <person name="Narechania A."/>
            <person name="Otillar R.P."/>
            <person name="Penning B.W."/>
            <person name="Salamov A.A."/>
            <person name="Wang Y."/>
            <person name="Zhang L."/>
            <person name="Carpita N.C."/>
            <person name="Freeling M."/>
            <person name="Gingle A.R."/>
            <person name="Hash C.T."/>
            <person name="Keller B."/>
            <person name="Klein P."/>
            <person name="Kresovich S."/>
            <person name="McCann M.C."/>
            <person name="Ming R."/>
            <person name="Peterson D.G."/>
            <person name="Mehboob-ur-Rahman"/>
            <person name="Ware D."/>
            <person name="Westhoff P."/>
            <person name="Mayer K.F."/>
            <person name="Messing J."/>
            <person name="Rokhsar D.S."/>
        </authorList>
    </citation>
    <scope>NUCLEOTIDE SEQUENCE [LARGE SCALE GENOMIC DNA]</scope>
    <source>
        <strain evidence="2">cv. BTx623</strain>
    </source>
</reference>
<dbReference type="Proteomes" id="UP000000768">
    <property type="component" value="Chromosome 1"/>
</dbReference>
<accession>A0A1Z5SC55</accession>
<gene>
    <name evidence="1" type="ORF">SORBI_3001G534466</name>
</gene>
<keyword evidence="2" id="KW-1185">Reference proteome</keyword>
<protein>
    <submittedName>
        <fullName evidence="1">Uncharacterized protein</fullName>
    </submittedName>
</protein>
<proteinExistence type="predicted"/>
<dbReference type="AlphaFoldDB" id="A0A1Z5SC55"/>
<name>A0A1Z5SC55_SORBI</name>
<sequence>MLNEHGIQYTLESMPSSACTDSCQNLWVHNHSCLEFSFLYFQDQVYILIIRFFKVYSGSRFLDGHMLGLHCKHGHISPSSTRPDLVALFFSQAPILPGVFLVCEGLHFCAVFGVPFSFWFSSLIQKYLAPCIFEKKIDQAWWQEFILG</sequence>
<organism evidence="1 2">
    <name type="scientific">Sorghum bicolor</name>
    <name type="common">Sorghum</name>
    <name type="synonym">Sorghum vulgare</name>
    <dbReference type="NCBI Taxonomy" id="4558"/>
    <lineage>
        <taxon>Eukaryota</taxon>
        <taxon>Viridiplantae</taxon>
        <taxon>Streptophyta</taxon>
        <taxon>Embryophyta</taxon>
        <taxon>Tracheophyta</taxon>
        <taxon>Spermatophyta</taxon>
        <taxon>Magnoliopsida</taxon>
        <taxon>Liliopsida</taxon>
        <taxon>Poales</taxon>
        <taxon>Poaceae</taxon>
        <taxon>PACMAD clade</taxon>
        <taxon>Panicoideae</taxon>
        <taxon>Andropogonodae</taxon>
        <taxon>Andropogoneae</taxon>
        <taxon>Sorghinae</taxon>
        <taxon>Sorghum</taxon>
    </lineage>
</organism>